<protein>
    <submittedName>
        <fullName evidence="6">Fumarate reductase/succinate dehydrogenase</fullName>
    </submittedName>
</protein>
<gene>
    <name evidence="6" type="ORF">GCM10007053_17010</name>
</gene>
<sequence>MTSDRERRATAAGGLSRRGFLGGAVAGAAVAGVGARAAIDGTAVTHWDLTTDVVVMGSGAAGMCAALEATGQGASVLVLESLPRFGGSSAMSGGVVYAGGGTVLQRALGVSDTVEAMYDFIANTGALNPQRDKVQRYCEESVAHFDWLVDQGVPYSEGFTAAKGLPMGDESLYVSGNELAWPAREQATPAARGHVPGVAGMTGGRTLMAALLGRAGAASIEMQSRSAVTELVTASDGRVIGVRADMAGETKHIRAKRGVVLAAGGFIHNRDMLARYAPELAQCSVPWGNAGDLGAGILLGLAAGGDVLRMDHGFAIAPIYPPENVLSGIVVNHQAQRFVAEDSYHGVLGHHIAYQQQGKAWLITDADSSYALAQDNFPEVASANSIGALATAVGFPAGALQHTLAYYNRFAARGRDPQFQKSPVYLRPLQGPPYKAWALSVDEAFFPAHTFGGLHTDINGRVLTPYGEPVPGLFAAGRTTAGLPLAPYIASGLSLGDCTYFGRQAGLAAAGDLA</sequence>
<evidence type="ECO:0000256" key="3">
    <source>
        <dbReference type="ARBA" id="ARBA00022827"/>
    </source>
</evidence>
<comment type="caution">
    <text evidence="6">The sequence shown here is derived from an EMBL/GenBank/DDBJ whole genome shotgun (WGS) entry which is preliminary data.</text>
</comment>
<dbReference type="InterPro" id="IPR036188">
    <property type="entry name" value="FAD/NAD-bd_sf"/>
</dbReference>
<dbReference type="InterPro" id="IPR027477">
    <property type="entry name" value="Succ_DH/fumarate_Rdtase_cat_sf"/>
</dbReference>
<evidence type="ECO:0000256" key="4">
    <source>
        <dbReference type="ARBA" id="ARBA00023002"/>
    </source>
</evidence>
<evidence type="ECO:0000256" key="1">
    <source>
        <dbReference type="ARBA" id="ARBA00001974"/>
    </source>
</evidence>
<organism evidence="6 7">
    <name type="scientific">Parahalioglobus pacificus</name>
    <dbReference type="NCBI Taxonomy" id="930806"/>
    <lineage>
        <taxon>Bacteria</taxon>
        <taxon>Pseudomonadati</taxon>
        <taxon>Pseudomonadota</taxon>
        <taxon>Gammaproteobacteria</taxon>
        <taxon>Cellvibrionales</taxon>
        <taxon>Halieaceae</taxon>
        <taxon>Parahalioglobus</taxon>
    </lineage>
</organism>
<proteinExistence type="predicted"/>
<dbReference type="PANTHER" id="PTHR43400">
    <property type="entry name" value="FUMARATE REDUCTASE"/>
    <property type="match status" value="1"/>
</dbReference>
<accession>A0A918XHS8</accession>
<dbReference type="Pfam" id="PF00890">
    <property type="entry name" value="FAD_binding_2"/>
    <property type="match status" value="1"/>
</dbReference>
<dbReference type="PROSITE" id="PS51318">
    <property type="entry name" value="TAT"/>
    <property type="match status" value="1"/>
</dbReference>
<dbReference type="EMBL" id="BMYM01000001">
    <property type="protein sequence ID" value="GHD32557.1"/>
    <property type="molecule type" value="Genomic_DNA"/>
</dbReference>
<dbReference type="NCBIfam" id="NF005510">
    <property type="entry name" value="PRK07121.1-3"/>
    <property type="match status" value="1"/>
</dbReference>
<comment type="cofactor">
    <cofactor evidence="1">
        <name>FAD</name>
        <dbReference type="ChEBI" id="CHEBI:57692"/>
    </cofactor>
</comment>
<dbReference type="SUPFAM" id="SSF56425">
    <property type="entry name" value="Succinate dehydrogenase/fumarate reductase flavoprotein, catalytic domain"/>
    <property type="match status" value="1"/>
</dbReference>
<feature type="domain" description="FAD-dependent oxidoreductase 2 FAD-binding" evidence="5">
    <location>
        <begin position="52"/>
        <end position="481"/>
    </location>
</feature>
<dbReference type="Gene3D" id="3.90.700.10">
    <property type="entry name" value="Succinate dehydrogenase/fumarate reductase flavoprotein, catalytic domain"/>
    <property type="match status" value="1"/>
</dbReference>
<dbReference type="InterPro" id="IPR050315">
    <property type="entry name" value="FAD-oxidoreductase_2"/>
</dbReference>
<dbReference type="GO" id="GO:0008202">
    <property type="term" value="P:steroid metabolic process"/>
    <property type="evidence" value="ECO:0007669"/>
    <property type="project" value="UniProtKB-ARBA"/>
</dbReference>
<evidence type="ECO:0000259" key="5">
    <source>
        <dbReference type="Pfam" id="PF00890"/>
    </source>
</evidence>
<dbReference type="Proteomes" id="UP000644693">
    <property type="component" value="Unassembled WGS sequence"/>
</dbReference>
<keyword evidence="7" id="KW-1185">Reference proteome</keyword>
<keyword evidence="4" id="KW-0560">Oxidoreductase</keyword>
<name>A0A918XHS8_9GAMM</name>
<evidence type="ECO:0000313" key="6">
    <source>
        <dbReference type="EMBL" id="GHD32557.1"/>
    </source>
</evidence>
<evidence type="ECO:0000256" key="2">
    <source>
        <dbReference type="ARBA" id="ARBA00022630"/>
    </source>
</evidence>
<dbReference type="SUPFAM" id="SSF51905">
    <property type="entry name" value="FAD/NAD(P)-binding domain"/>
    <property type="match status" value="1"/>
</dbReference>
<keyword evidence="2" id="KW-0285">Flavoprotein</keyword>
<dbReference type="PANTHER" id="PTHR43400:SF10">
    <property type="entry name" value="3-OXOSTEROID 1-DEHYDROGENASE"/>
    <property type="match status" value="1"/>
</dbReference>
<dbReference type="InterPro" id="IPR006311">
    <property type="entry name" value="TAT_signal"/>
</dbReference>
<reference evidence="6" key="1">
    <citation type="journal article" date="2014" name="Int. J. Syst. Evol. Microbiol.">
        <title>Complete genome sequence of Corynebacterium casei LMG S-19264T (=DSM 44701T), isolated from a smear-ripened cheese.</title>
        <authorList>
            <consortium name="US DOE Joint Genome Institute (JGI-PGF)"/>
            <person name="Walter F."/>
            <person name="Albersmeier A."/>
            <person name="Kalinowski J."/>
            <person name="Ruckert C."/>
        </authorList>
    </citation>
    <scope>NUCLEOTIDE SEQUENCE</scope>
    <source>
        <strain evidence="6">KCTC 23430</strain>
    </source>
</reference>
<reference evidence="6" key="2">
    <citation type="submission" date="2020-09" db="EMBL/GenBank/DDBJ databases">
        <authorList>
            <person name="Sun Q."/>
            <person name="Kim S."/>
        </authorList>
    </citation>
    <scope>NUCLEOTIDE SEQUENCE</scope>
    <source>
        <strain evidence="6">KCTC 23430</strain>
    </source>
</reference>
<dbReference type="AlphaFoldDB" id="A0A918XHS8"/>
<dbReference type="GO" id="GO:0016491">
    <property type="term" value="F:oxidoreductase activity"/>
    <property type="evidence" value="ECO:0007669"/>
    <property type="project" value="UniProtKB-KW"/>
</dbReference>
<keyword evidence="3" id="KW-0274">FAD</keyword>
<dbReference type="RefSeq" id="WP_189477110.1">
    <property type="nucleotide sequence ID" value="NZ_BMYM01000001.1"/>
</dbReference>
<dbReference type="Gene3D" id="3.50.50.60">
    <property type="entry name" value="FAD/NAD(P)-binding domain"/>
    <property type="match status" value="1"/>
</dbReference>
<dbReference type="InterPro" id="IPR003953">
    <property type="entry name" value="FAD-dep_OxRdtase_2_FAD-bd"/>
</dbReference>
<evidence type="ECO:0000313" key="7">
    <source>
        <dbReference type="Proteomes" id="UP000644693"/>
    </source>
</evidence>